<keyword evidence="1" id="KW-1133">Transmembrane helix</keyword>
<dbReference type="InterPro" id="IPR011042">
    <property type="entry name" value="6-blade_b-propeller_TolB-like"/>
</dbReference>
<proteinExistence type="predicted"/>
<feature type="transmembrane region" description="Helical" evidence="1">
    <location>
        <begin position="16"/>
        <end position="38"/>
    </location>
</feature>
<dbReference type="EMBL" id="PGXC01000007">
    <property type="protein sequence ID" value="PKK90210.1"/>
    <property type="molecule type" value="Genomic_DNA"/>
</dbReference>
<accession>A0A2N1PPF5</accession>
<organism evidence="2 3">
    <name type="scientific">Candidatus Wallbacteria bacterium HGW-Wallbacteria-1</name>
    <dbReference type="NCBI Taxonomy" id="2013854"/>
    <lineage>
        <taxon>Bacteria</taxon>
        <taxon>Candidatus Walliibacteriota</taxon>
    </lineage>
</organism>
<dbReference type="Gene3D" id="2.120.10.30">
    <property type="entry name" value="TolB, C-terminal domain"/>
    <property type="match status" value="1"/>
</dbReference>
<keyword evidence="1" id="KW-0812">Transmembrane</keyword>
<dbReference type="SUPFAM" id="SSF69304">
    <property type="entry name" value="Tricorn protease N-terminal domain"/>
    <property type="match status" value="1"/>
</dbReference>
<comment type="caution">
    <text evidence="2">The sequence shown here is derived from an EMBL/GenBank/DDBJ whole genome shotgun (WGS) entry which is preliminary data.</text>
</comment>
<dbReference type="AlphaFoldDB" id="A0A2N1PPF5"/>
<keyword evidence="1" id="KW-0472">Membrane</keyword>
<evidence type="ECO:0000313" key="2">
    <source>
        <dbReference type="EMBL" id="PKK90210.1"/>
    </source>
</evidence>
<sequence length="740" mass="82633">MKLLMLMKRINNRRGYAIPTVVAFATIIFIGVISLHFLTTSSVRQVKRLEENTIVDTGLDSMLAIAINRLKGRSWYDRWYADPMNSLGVQTQKAEEAIQFYDGDLSCFLVVEDCFNVTNNLLYNEINHVDVFATGKYKATERVLFARLRMRYPDRFDPRTVQILEYRHYEYLDITNLDVRNRIRAEVADDSMARTCNESVVPEIAGIICDQPPDMDSIALVNLIREAAAQAPRKTLEKLSFNPERGDVGRAVAMVLRKDYPNACITIGQIDTSVNSLSHLTRKYIAPRIKYYRSNYNSCVQERVRVSNSAMDTIMDLRPESFGTGRWNYNDLITDYPGNPYHYRAFPALVKHFMKDGFGNHIANREQALATVKDFAMQVPEHVRIFGCAGSTRKDITEHLNGAFNAFYVGLRSNKELLYMSGNAEFPIIKDFFGSSIRDVRFSDDAAIIAFVSDAEASLNQIYTIGFDGSTVFNVTAEAFKALNIRGDCSHPSFSADASRVVFEIQATPDTPHFIMAANVDGAVPDSSLISMVGSSRPCIVARNPSQSCRYPVYVPYGMVSDSGSFKRLGDYVLYVAGDQIIYHCTEAGSALAMSGSEFRRPVLDLTPLGGGDRVKRLIFPRMPGVSPSQPRKLFLVVRNSSGQMEIWRTANEPHDLGVDDFVLESEPFTPLNMPVNFTSADIISPGPDGPTQDLAIITSPQGLFRCVKGGPLTPIPLSSSTIVFTEVCWTPWAPRGQGF</sequence>
<evidence type="ECO:0000256" key="1">
    <source>
        <dbReference type="SAM" id="Phobius"/>
    </source>
</evidence>
<dbReference type="Proteomes" id="UP000233256">
    <property type="component" value="Unassembled WGS sequence"/>
</dbReference>
<gene>
    <name evidence="2" type="ORF">CVV64_10810</name>
</gene>
<protein>
    <submittedName>
        <fullName evidence="2">Uncharacterized protein</fullName>
    </submittedName>
</protein>
<reference evidence="2 3" key="1">
    <citation type="journal article" date="2017" name="ISME J.">
        <title>Potential for microbial H2 and metal transformations associated with novel bacteria and archaea in deep terrestrial subsurface sediments.</title>
        <authorList>
            <person name="Hernsdorf A.W."/>
            <person name="Amano Y."/>
            <person name="Miyakawa K."/>
            <person name="Ise K."/>
            <person name="Suzuki Y."/>
            <person name="Anantharaman K."/>
            <person name="Probst A."/>
            <person name="Burstein D."/>
            <person name="Thomas B.C."/>
            <person name="Banfield J.F."/>
        </authorList>
    </citation>
    <scope>NUCLEOTIDE SEQUENCE [LARGE SCALE GENOMIC DNA]</scope>
    <source>
        <strain evidence="2">HGW-Wallbacteria-1</strain>
    </source>
</reference>
<name>A0A2N1PPF5_9BACT</name>
<evidence type="ECO:0000313" key="3">
    <source>
        <dbReference type="Proteomes" id="UP000233256"/>
    </source>
</evidence>